<evidence type="ECO:0000313" key="2">
    <source>
        <dbReference type="Proteomes" id="UP000054485"/>
    </source>
</evidence>
<reference evidence="1 2" key="1">
    <citation type="submission" date="2014-04" db="EMBL/GenBank/DDBJ databases">
        <authorList>
            <consortium name="DOE Joint Genome Institute"/>
            <person name="Kuo A."/>
            <person name="Ruytinx J."/>
            <person name="Rineau F."/>
            <person name="Colpaert J."/>
            <person name="Kohler A."/>
            <person name="Nagy L.G."/>
            <person name="Floudas D."/>
            <person name="Copeland A."/>
            <person name="Barry K.W."/>
            <person name="Cichocki N."/>
            <person name="Veneault-Fourrey C."/>
            <person name="LaButti K."/>
            <person name="Lindquist E.A."/>
            <person name="Lipzen A."/>
            <person name="Lundell T."/>
            <person name="Morin E."/>
            <person name="Murat C."/>
            <person name="Sun H."/>
            <person name="Tunlid A."/>
            <person name="Henrissat B."/>
            <person name="Grigoriev I.V."/>
            <person name="Hibbett D.S."/>
            <person name="Martin F."/>
            <person name="Nordberg H.P."/>
            <person name="Cantor M.N."/>
            <person name="Hua S.X."/>
        </authorList>
    </citation>
    <scope>NUCLEOTIDE SEQUENCE [LARGE SCALE GENOMIC DNA]</scope>
    <source>
        <strain evidence="1 2">UH-Slu-Lm8-n1</strain>
    </source>
</reference>
<keyword evidence="2" id="KW-1185">Reference proteome</keyword>
<organism evidence="1 2">
    <name type="scientific">Suillus luteus UH-Slu-Lm8-n1</name>
    <dbReference type="NCBI Taxonomy" id="930992"/>
    <lineage>
        <taxon>Eukaryota</taxon>
        <taxon>Fungi</taxon>
        <taxon>Dikarya</taxon>
        <taxon>Basidiomycota</taxon>
        <taxon>Agaricomycotina</taxon>
        <taxon>Agaricomycetes</taxon>
        <taxon>Agaricomycetidae</taxon>
        <taxon>Boletales</taxon>
        <taxon>Suillineae</taxon>
        <taxon>Suillaceae</taxon>
        <taxon>Suillus</taxon>
    </lineage>
</organism>
<dbReference type="HOGENOM" id="CLU_1603827_0_0_1"/>
<gene>
    <name evidence="1" type="ORF">CY34DRAFT_185108</name>
</gene>
<dbReference type="InParanoid" id="A0A0D0AV45"/>
<proteinExistence type="predicted"/>
<sequence>MILQFERGTDHRCRFSSVILTIYQHSPAPLKLAAGPKSLGGNYLIRGYDQADSGLLYVHPALQSFYIFAMQPTSIYRVALCLFVSSHILHSISFRRKVSYRVSPEQYVTPQVPFAHKQLYGHICYGSKQLHNVHMIPRTTCQVESTANAITANVIVQRPLTDIADR</sequence>
<evidence type="ECO:0000313" key="1">
    <source>
        <dbReference type="EMBL" id="KIK41784.1"/>
    </source>
</evidence>
<dbReference type="Proteomes" id="UP000054485">
    <property type="component" value="Unassembled WGS sequence"/>
</dbReference>
<dbReference type="EMBL" id="KN835258">
    <property type="protein sequence ID" value="KIK41784.1"/>
    <property type="molecule type" value="Genomic_DNA"/>
</dbReference>
<reference evidence="2" key="2">
    <citation type="submission" date="2015-01" db="EMBL/GenBank/DDBJ databases">
        <title>Evolutionary Origins and Diversification of the Mycorrhizal Mutualists.</title>
        <authorList>
            <consortium name="DOE Joint Genome Institute"/>
            <consortium name="Mycorrhizal Genomics Consortium"/>
            <person name="Kohler A."/>
            <person name="Kuo A."/>
            <person name="Nagy L.G."/>
            <person name="Floudas D."/>
            <person name="Copeland A."/>
            <person name="Barry K.W."/>
            <person name="Cichocki N."/>
            <person name="Veneault-Fourrey C."/>
            <person name="LaButti K."/>
            <person name="Lindquist E.A."/>
            <person name="Lipzen A."/>
            <person name="Lundell T."/>
            <person name="Morin E."/>
            <person name="Murat C."/>
            <person name="Riley R."/>
            <person name="Ohm R."/>
            <person name="Sun H."/>
            <person name="Tunlid A."/>
            <person name="Henrissat B."/>
            <person name="Grigoriev I.V."/>
            <person name="Hibbett D.S."/>
            <person name="Martin F."/>
        </authorList>
    </citation>
    <scope>NUCLEOTIDE SEQUENCE [LARGE SCALE GENOMIC DNA]</scope>
    <source>
        <strain evidence="2">UH-Slu-Lm8-n1</strain>
    </source>
</reference>
<accession>A0A0D0AV45</accession>
<name>A0A0D0AV45_9AGAM</name>
<dbReference type="AlphaFoldDB" id="A0A0D0AV45"/>
<protein>
    <submittedName>
        <fullName evidence="1">Uncharacterized protein</fullName>
    </submittedName>
</protein>